<organism evidence="2 3">
    <name type="scientific">Brevinema andersonii</name>
    <dbReference type="NCBI Taxonomy" id="34097"/>
    <lineage>
        <taxon>Bacteria</taxon>
        <taxon>Pseudomonadati</taxon>
        <taxon>Spirochaetota</taxon>
        <taxon>Spirochaetia</taxon>
        <taxon>Brevinematales</taxon>
        <taxon>Brevinemataceae</taxon>
        <taxon>Brevinema</taxon>
    </lineage>
</organism>
<dbReference type="STRING" id="34097.SAMN02745150_00660"/>
<feature type="domain" description="Flagellar protein FlgJ N-terminal" evidence="1">
    <location>
        <begin position="50"/>
        <end position="97"/>
    </location>
</feature>
<accession>A0A1I1DN77</accession>
<evidence type="ECO:0000313" key="3">
    <source>
        <dbReference type="Proteomes" id="UP000240042"/>
    </source>
</evidence>
<sequence length="109" mass="12638">MQINNLQSQIAVSHLQNHEFSQLKNKAQNSQKIKEVAQEFESLFVEQMFKEMKKTIKKTDLFNDNSSKNEIFDDMLITEYAKNASKTGSFGLAKMIEDSLTPKIPVRFY</sequence>
<dbReference type="OrthoDB" id="9796740at2"/>
<dbReference type="Pfam" id="PF10135">
    <property type="entry name" value="Rod-binding"/>
    <property type="match status" value="1"/>
</dbReference>
<dbReference type="RefSeq" id="WP_092318595.1">
    <property type="nucleotide sequence ID" value="NZ_FOKY01000002.1"/>
</dbReference>
<dbReference type="AlphaFoldDB" id="A0A1I1DN77"/>
<dbReference type="InterPro" id="IPR019301">
    <property type="entry name" value="Flagellar_prot_FlgJ_N"/>
</dbReference>
<gene>
    <name evidence="2" type="ORF">SAMN02745150_00660</name>
</gene>
<name>A0A1I1DN77_BREAD</name>
<reference evidence="3" key="1">
    <citation type="submission" date="2016-10" db="EMBL/GenBank/DDBJ databases">
        <authorList>
            <person name="Varghese N."/>
            <person name="Submissions S."/>
        </authorList>
    </citation>
    <scope>NUCLEOTIDE SEQUENCE [LARGE SCALE GENOMIC DNA]</scope>
    <source>
        <strain evidence="3">ATCC 43811</strain>
    </source>
</reference>
<evidence type="ECO:0000259" key="1">
    <source>
        <dbReference type="Pfam" id="PF10135"/>
    </source>
</evidence>
<protein>
    <submittedName>
        <fullName evidence="2">Rod binding protein</fullName>
    </submittedName>
</protein>
<dbReference type="Proteomes" id="UP000240042">
    <property type="component" value="Unassembled WGS sequence"/>
</dbReference>
<proteinExistence type="predicted"/>
<dbReference type="EMBL" id="FOKY01000002">
    <property type="protein sequence ID" value="SFB75886.1"/>
    <property type="molecule type" value="Genomic_DNA"/>
</dbReference>
<keyword evidence="3" id="KW-1185">Reference proteome</keyword>
<evidence type="ECO:0000313" key="2">
    <source>
        <dbReference type="EMBL" id="SFB75886.1"/>
    </source>
</evidence>